<dbReference type="HOGENOM" id="CLU_1838865_0_0_1"/>
<organism evidence="1">
    <name type="scientific">Albugo laibachii Nc14</name>
    <dbReference type="NCBI Taxonomy" id="890382"/>
    <lineage>
        <taxon>Eukaryota</taxon>
        <taxon>Sar</taxon>
        <taxon>Stramenopiles</taxon>
        <taxon>Oomycota</taxon>
        <taxon>Peronosporomycetes</taxon>
        <taxon>Albuginales</taxon>
        <taxon>Albuginaceae</taxon>
        <taxon>Albugo</taxon>
    </lineage>
</organism>
<reference evidence="1" key="2">
    <citation type="submission" date="2011-02" db="EMBL/GenBank/DDBJ databases">
        <authorList>
            <person name="MacLean D."/>
        </authorList>
    </citation>
    <scope>NUCLEOTIDE SEQUENCE</scope>
</reference>
<protein>
    <submittedName>
        <fullName evidence="1">AlNc14C176G8143 protein</fullName>
    </submittedName>
</protein>
<dbReference type="AlphaFoldDB" id="F0WNY8"/>
<sequence length="140" mass="16552">MHVAHQKECTRKLLEAFYDRGGLGRFNGELDSNMQGEDNRVVRKRTDIFPEEIFRKAYGRRVSAQDVDNPPRENSFTHEQIKFSTLEILRLQRPKNDHDVILEMEDKQFTRMEIVFREGKQVFKSYAQRGLCLDGTFLKI</sequence>
<dbReference type="EMBL" id="FR824221">
    <property type="protein sequence ID" value="CCA23031.1"/>
    <property type="molecule type" value="Genomic_DNA"/>
</dbReference>
<evidence type="ECO:0000313" key="1">
    <source>
        <dbReference type="EMBL" id="CCA23031.1"/>
    </source>
</evidence>
<accession>F0WNY8</accession>
<gene>
    <name evidence="1" type="primary">AlNc14C176G8143</name>
    <name evidence="1" type="ORF">ALNC14_091740</name>
</gene>
<proteinExistence type="predicted"/>
<reference evidence="1" key="1">
    <citation type="journal article" date="2011" name="PLoS Biol.">
        <title>Gene gain and loss during evolution of obligate parasitism in the white rust pathogen of Arabidopsis thaliana.</title>
        <authorList>
            <person name="Kemen E."/>
            <person name="Gardiner A."/>
            <person name="Schultz-Larsen T."/>
            <person name="Kemen A.C."/>
            <person name="Balmuth A.L."/>
            <person name="Robert-Seilaniantz A."/>
            <person name="Bailey K."/>
            <person name="Holub E."/>
            <person name="Studholme D.J."/>
            <person name="Maclean D."/>
            <person name="Jones J.D."/>
        </authorList>
    </citation>
    <scope>NUCLEOTIDE SEQUENCE</scope>
</reference>
<name>F0WNY8_9STRA</name>